<reference evidence="2" key="1">
    <citation type="journal article" date="2010" name="Genome Res.">
        <title>Population genomic sequencing of Coccidioides fungi reveals recent hybridization and transposon control.</title>
        <authorList>
            <person name="Neafsey D.E."/>
            <person name="Barker B.M."/>
            <person name="Sharpton T.J."/>
            <person name="Stajich J.E."/>
            <person name="Park D.J."/>
            <person name="Whiston E."/>
            <person name="Hung C.-Y."/>
            <person name="McMahan C."/>
            <person name="White J."/>
            <person name="Sykes S."/>
            <person name="Heiman D."/>
            <person name="Young S."/>
            <person name="Zeng Q."/>
            <person name="Abouelleil A."/>
            <person name="Aftuck L."/>
            <person name="Bessette D."/>
            <person name="Brown A."/>
            <person name="FitzGerald M."/>
            <person name="Lui A."/>
            <person name="Macdonald J.P."/>
            <person name="Priest M."/>
            <person name="Orbach M.J."/>
            <person name="Galgiani J.N."/>
            <person name="Kirkland T.N."/>
            <person name="Cole G.T."/>
            <person name="Birren B.W."/>
            <person name="Henn M.R."/>
            <person name="Taylor J.W."/>
            <person name="Rounsley S.D."/>
        </authorList>
    </citation>
    <scope>NUCLEOTIDE SEQUENCE [LARGE SCALE GENOMIC DNA]</scope>
    <source>
        <strain evidence="2">RMSCC 757 / Silveira</strain>
    </source>
</reference>
<organism evidence="2">
    <name type="scientific">Coccidioides posadasii (strain RMSCC 757 / Silveira)</name>
    <name type="common">Valley fever fungus</name>
    <dbReference type="NCBI Taxonomy" id="443226"/>
    <lineage>
        <taxon>Eukaryota</taxon>
        <taxon>Fungi</taxon>
        <taxon>Dikarya</taxon>
        <taxon>Ascomycota</taxon>
        <taxon>Pezizomycotina</taxon>
        <taxon>Eurotiomycetes</taxon>
        <taxon>Eurotiomycetidae</taxon>
        <taxon>Onygenales</taxon>
        <taxon>Onygenaceae</taxon>
        <taxon>Coccidioides</taxon>
    </lineage>
</organism>
<dbReference type="AlphaFoldDB" id="E9CYJ6"/>
<gene>
    <name evidence="1" type="ORF">CPSG_02866</name>
</gene>
<dbReference type="EMBL" id="GL636488">
    <property type="protein sequence ID" value="EFW21023.1"/>
    <property type="molecule type" value="Genomic_DNA"/>
</dbReference>
<evidence type="ECO:0000313" key="2">
    <source>
        <dbReference type="Proteomes" id="UP000002497"/>
    </source>
</evidence>
<accession>E9CYJ6</accession>
<dbReference type="Proteomes" id="UP000002497">
    <property type="component" value="Unassembled WGS sequence"/>
</dbReference>
<keyword evidence="2" id="KW-1185">Reference proteome</keyword>
<sequence>MVRALIDSFRDWPALEAPENPDLISSLETKKIYNGRVIAVRFLMLFSRTYVVVRAVDPRRRGLPG</sequence>
<protein>
    <submittedName>
        <fullName evidence="1">Predicted protein</fullName>
    </submittedName>
</protein>
<dbReference type="HOGENOM" id="CLU_2849542_0_0_1"/>
<reference evidence="2" key="2">
    <citation type="submission" date="2010-03" db="EMBL/GenBank/DDBJ databases">
        <title>The genome sequence of Coccidioides posadasii strain Silveira.</title>
        <authorList>
            <consortium name="The Broad Institute Genome Sequencing Center for Infectious Disease"/>
            <person name="Neafsey D."/>
            <person name="Orbach M."/>
            <person name="Henn M.R."/>
            <person name="Cole G.T."/>
            <person name="Galgiani J."/>
            <person name="Gardner M.J."/>
            <person name="Kirkland T.N."/>
            <person name="Taylor J.W."/>
            <person name="Young S.K."/>
            <person name="Zeng Q."/>
            <person name="Koehrsen M."/>
            <person name="Alvarado L."/>
            <person name="Berlin A."/>
            <person name="Borenstein D."/>
            <person name="Chapman S.B."/>
            <person name="Chen Z."/>
            <person name="Engels R."/>
            <person name="Freedman E."/>
            <person name="Gellesch M."/>
            <person name="Goldberg J."/>
            <person name="Griggs A."/>
            <person name="Gujja S."/>
            <person name="Heilman E."/>
            <person name="Heiman D."/>
            <person name="Howarth C."/>
            <person name="Jen D."/>
            <person name="Larson L."/>
            <person name="Mehta T."/>
            <person name="Neiman D."/>
            <person name="Park D."/>
            <person name="Pearson M."/>
            <person name="Richards J."/>
            <person name="Roberts A."/>
            <person name="Saif S."/>
            <person name="Shea T."/>
            <person name="Shenoy N."/>
            <person name="Sisk P."/>
            <person name="Stolte C."/>
            <person name="Sykes S."/>
            <person name="Walk T."/>
            <person name="White J."/>
            <person name="Yandava C."/>
            <person name="Haas B."/>
            <person name="Nusbaum C."/>
            <person name="Birren B."/>
        </authorList>
    </citation>
    <scope>NUCLEOTIDE SEQUENCE [LARGE SCALE GENOMIC DNA]</scope>
    <source>
        <strain evidence="2">RMSCC 757 / Silveira</strain>
    </source>
</reference>
<dbReference type="VEuPathDB" id="FungiDB:CPSG_02866"/>
<name>E9CYJ6_COCPS</name>
<evidence type="ECO:0000313" key="1">
    <source>
        <dbReference type="EMBL" id="EFW21023.1"/>
    </source>
</evidence>
<proteinExistence type="predicted"/>